<reference evidence="2 3" key="1">
    <citation type="submission" date="2018-08" db="EMBL/GenBank/DDBJ databases">
        <title>Genome and evolution of the arbuscular mycorrhizal fungus Diversispora epigaea (formerly Glomus versiforme) and its bacterial endosymbionts.</title>
        <authorList>
            <person name="Sun X."/>
            <person name="Fei Z."/>
            <person name="Harrison M."/>
        </authorList>
    </citation>
    <scope>NUCLEOTIDE SEQUENCE [LARGE SCALE GENOMIC DNA]</scope>
    <source>
        <strain evidence="2 3">IT104</strain>
    </source>
</reference>
<evidence type="ECO:0000313" key="2">
    <source>
        <dbReference type="EMBL" id="RHZ77513.1"/>
    </source>
</evidence>
<proteinExistence type="predicted"/>
<gene>
    <name evidence="2" type="ORF">Glove_177g113</name>
</gene>
<protein>
    <recommendedName>
        <fullName evidence="1">Protein kinase domain-containing protein</fullName>
    </recommendedName>
</protein>
<dbReference type="Pfam" id="PF07714">
    <property type="entry name" value="PK_Tyr_Ser-Thr"/>
    <property type="match status" value="1"/>
</dbReference>
<evidence type="ECO:0000259" key="1">
    <source>
        <dbReference type="PROSITE" id="PS50011"/>
    </source>
</evidence>
<comment type="caution">
    <text evidence="2">The sequence shown here is derived from an EMBL/GenBank/DDBJ whole genome shotgun (WGS) entry which is preliminary data.</text>
</comment>
<organism evidence="2 3">
    <name type="scientific">Diversispora epigaea</name>
    <dbReference type="NCBI Taxonomy" id="1348612"/>
    <lineage>
        <taxon>Eukaryota</taxon>
        <taxon>Fungi</taxon>
        <taxon>Fungi incertae sedis</taxon>
        <taxon>Mucoromycota</taxon>
        <taxon>Glomeromycotina</taxon>
        <taxon>Glomeromycetes</taxon>
        <taxon>Diversisporales</taxon>
        <taxon>Diversisporaceae</taxon>
        <taxon>Diversispora</taxon>
    </lineage>
</organism>
<feature type="domain" description="Protein kinase" evidence="1">
    <location>
        <begin position="81"/>
        <end position="358"/>
    </location>
</feature>
<sequence>MNKFLLYTRLVNKKLSSDYKCPECNQYHVRRWCKRCNSRRFRNDFNNWTSGNDTIDKFIQEAQINAISENMVIEWIPYDRFKEIEKKDKGGFGTIYRAKRIDGSIKRWNIENQQWERWGEEYVALKKYDTSLNEDFLNEIAIHSKAMSKSCPIQFYGITQDPETNGYIMVLEFMDDGNLRNYLRKNFNKINWKLKLGYLQELVSDFKNIHKLDIIHQDFHPGNILSWDFKYSSSLYISDFGISKLIKCDVKNPKKRKIFGVLPYMAPEVLCGEKYTKAADVYSFGIIAYEIVTGFAPYYNIPHDKDLAIQICNGLRPKIPFHVPKLIARLIMRCWDARVSHRPTFKELKLELSNYRYYENLSKNLGLTNSTTPTPMNYEPHPEAIYTSRLLNYSCLPKPKNTKNFENELKELTKSALSVVASEPVGWKI</sequence>
<dbReference type="PANTHER" id="PTHR45756">
    <property type="entry name" value="PALMITOYLTRANSFERASE"/>
    <property type="match status" value="1"/>
</dbReference>
<dbReference type="Proteomes" id="UP000266861">
    <property type="component" value="Unassembled WGS sequence"/>
</dbReference>
<dbReference type="SUPFAM" id="SSF56112">
    <property type="entry name" value="Protein kinase-like (PK-like)"/>
    <property type="match status" value="1"/>
</dbReference>
<dbReference type="InterPro" id="IPR000719">
    <property type="entry name" value="Prot_kinase_dom"/>
</dbReference>
<dbReference type="AlphaFoldDB" id="A0A397IXA5"/>
<keyword evidence="3" id="KW-1185">Reference proteome</keyword>
<dbReference type="GO" id="GO:0005524">
    <property type="term" value="F:ATP binding"/>
    <property type="evidence" value="ECO:0007669"/>
    <property type="project" value="InterPro"/>
</dbReference>
<dbReference type="STRING" id="1348612.A0A397IXA5"/>
<dbReference type="PROSITE" id="PS50011">
    <property type="entry name" value="PROTEIN_KINASE_DOM"/>
    <property type="match status" value="1"/>
</dbReference>
<name>A0A397IXA5_9GLOM</name>
<accession>A0A397IXA5</accession>
<evidence type="ECO:0000313" key="3">
    <source>
        <dbReference type="Proteomes" id="UP000266861"/>
    </source>
</evidence>
<dbReference type="PANTHER" id="PTHR45756:SF1">
    <property type="entry name" value="PROTEIN KINASE DOMAIN CONTAINING PROTEIN"/>
    <property type="match status" value="1"/>
</dbReference>
<dbReference type="InterPro" id="IPR001245">
    <property type="entry name" value="Ser-Thr/Tyr_kinase_cat_dom"/>
</dbReference>
<dbReference type="InterPro" id="IPR053215">
    <property type="entry name" value="TKL_Ser/Thr_kinase"/>
</dbReference>
<dbReference type="Gene3D" id="1.10.510.10">
    <property type="entry name" value="Transferase(Phosphotransferase) domain 1"/>
    <property type="match status" value="1"/>
</dbReference>
<dbReference type="GO" id="GO:0004672">
    <property type="term" value="F:protein kinase activity"/>
    <property type="evidence" value="ECO:0007669"/>
    <property type="project" value="InterPro"/>
</dbReference>
<dbReference type="OrthoDB" id="26722at2759"/>
<dbReference type="EMBL" id="PQFF01000167">
    <property type="protein sequence ID" value="RHZ77513.1"/>
    <property type="molecule type" value="Genomic_DNA"/>
</dbReference>
<dbReference type="InterPro" id="IPR011009">
    <property type="entry name" value="Kinase-like_dom_sf"/>
</dbReference>
<dbReference type="PRINTS" id="PR00109">
    <property type="entry name" value="TYRKINASE"/>
</dbReference>